<protein>
    <recommendedName>
        <fullName evidence="2">Glutaredoxin family protein</fullName>
    </recommendedName>
</protein>
<name>A0A6B1G199_9CHLR</name>
<reference evidence="1" key="1">
    <citation type="submission" date="2019-09" db="EMBL/GenBank/DDBJ databases">
        <title>Characterisation of the sponge microbiome using genome-centric metagenomics.</title>
        <authorList>
            <person name="Engelberts J.P."/>
            <person name="Robbins S.J."/>
            <person name="De Goeij J.M."/>
            <person name="Aranda M."/>
            <person name="Bell S.C."/>
            <person name="Webster N.S."/>
        </authorList>
    </citation>
    <scope>NUCLEOTIDE SEQUENCE</scope>
    <source>
        <strain evidence="1">SB0675_bin_29</strain>
    </source>
</reference>
<dbReference type="EMBL" id="VYDA01000367">
    <property type="protein sequence ID" value="MYH62098.1"/>
    <property type="molecule type" value="Genomic_DNA"/>
</dbReference>
<dbReference type="Gene3D" id="3.40.30.10">
    <property type="entry name" value="Glutaredoxin"/>
    <property type="match status" value="1"/>
</dbReference>
<comment type="caution">
    <text evidence="1">The sequence shown here is derived from an EMBL/GenBank/DDBJ whole genome shotgun (WGS) entry which is preliminary data.</text>
</comment>
<accession>A0A6B1G199</accession>
<organism evidence="1">
    <name type="scientific">Caldilineaceae bacterium SB0675_bin_29</name>
    <dbReference type="NCBI Taxonomy" id="2605266"/>
    <lineage>
        <taxon>Bacteria</taxon>
        <taxon>Bacillati</taxon>
        <taxon>Chloroflexota</taxon>
        <taxon>Caldilineae</taxon>
        <taxon>Caldilineales</taxon>
        <taxon>Caldilineaceae</taxon>
    </lineage>
</organism>
<proteinExistence type="predicted"/>
<sequence length="91" mass="10671">MQVTLFTKENCQLCDAIKYELLDLQAEYEFEVNEAFVDSESDVRAATKERVPFVQIELKGQVVSRFAFPVNQVELRRAIRNEMMKRPERQG</sequence>
<evidence type="ECO:0000313" key="1">
    <source>
        <dbReference type="EMBL" id="MYH62098.1"/>
    </source>
</evidence>
<dbReference type="SUPFAM" id="SSF52833">
    <property type="entry name" value="Thioredoxin-like"/>
    <property type="match status" value="1"/>
</dbReference>
<evidence type="ECO:0008006" key="2">
    <source>
        <dbReference type="Google" id="ProtNLM"/>
    </source>
</evidence>
<dbReference type="InterPro" id="IPR008554">
    <property type="entry name" value="Glutaredoxin-like"/>
</dbReference>
<dbReference type="InterPro" id="IPR036249">
    <property type="entry name" value="Thioredoxin-like_sf"/>
</dbReference>
<gene>
    <name evidence="1" type="ORF">F4148_10160</name>
</gene>
<dbReference type="Pfam" id="PF05768">
    <property type="entry name" value="Glrx-like"/>
    <property type="match status" value="1"/>
</dbReference>
<dbReference type="AlphaFoldDB" id="A0A6B1G199"/>